<dbReference type="AlphaFoldDB" id="A0A397IYD7"/>
<reference evidence="2 3" key="1">
    <citation type="submission" date="2018-08" db="EMBL/GenBank/DDBJ databases">
        <title>Genome and evolution of the arbuscular mycorrhizal fungus Diversispora epigaea (formerly Glomus versiforme) and its bacterial endosymbionts.</title>
        <authorList>
            <person name="Sun X."/>
            <person name="Fei Z."/>
            <person name="Harrison M."/>
        </authorList>
    </citation>
    <scope>NUCLEOTIDE SEQUENCE [LARGE SCALE GENOMIC DNA]</scope>
    <source>
        <strain evidence="2 3">IT104</strain>
    </source>
</reference>
<name>A0A397IYD7_9GLOM</name>
<keyword evidence="3" id="KW-1185">Reference proteome</keyword>
<dbReference type="OrthoDB" id="10542637at2759"/>
<evidence type="ECO:0000313" key="3">
    <source>
        <dbReference type="Proteomes" id="UP000266861"/>
    </source>
</evidence>
<proteinExistence type="predicted"/>
<evidence type="ECO:0000256" key="1">
    <source>
        <dbReference type="SAM" id="MobiDB-lite"/>
    </source>
</evidence>
<organism evidence="2 3">
    <name type="scientific">Diversispora epigaea</name>
    <dbReference type="NCBI Taxonomy" id="1348612"/>
    <lineage>
        <taxon>Eukaryota</taxon>
        <taxon>Fungi</taxon>
        <taxon>Fungi incertae sedis</taxon>
        <taxon>Mucoromycota</taxon>
        <taxon>Glomeromycotina</taxon>
        <taxon>Glomeromycetes</taxon>
        <taxon>Diversisporales</taxon>
        <taxon>Diversisporaceae</taxon>
        <taxon>Diversispora</taxon>
    </lineage>
</organism>
<dbReference type="Proteomes" id="UP000266861">
    <property type="component" value="Unassembled WGS sequence"/>
</dbReference>
<feature type="compositionally biased region" description="Basic and acidic residues" evidence="1">
    <location>
        <begin position="142"/>
        <end position="157"/>
    </location>
</feature>
<dbReference type="EMBL" id="PQFF01000164">
    <property type="protein sequence ID" value="RHZ77670.1"/>
    <property type="molecule type" value="Genomic_DNA"/>
</dbReference>
<comment type="caution">
    <text evidence="2">The sequence shown here is derived from an EMBL/GenBank/DDBJ whole genome shotgun (WGS) entry which is preliminary data.</text>
</comment>
<accession>A0A397IYD7</accession>
<protein>
    <submittedName>
        <fullName evidence="2">Uncharacterized protein</fullName>
    </submittedName>
</protein>
<sequence length="215" mass="24260">MKQTFVHHHFFHNSCVVSSYVRPVSQAISYLHLTPYLSNDDLLDQVVHILQVSLKIKLPHQKGANKTLAENLALPSRKDRPESFKGVRSVIADSRNAQRIAVNGQPLPTSRTPETHSDFIDETSDVYLRSIQEDYNQQSALEQHEQEKDERGYKINRDAQPGTGDKVIENVENLDSPTINKEVEEGRIFPAEIATQKQDHQEGAKVNLAEDSLPG</sequence>
<gene>
    <name evidence="2" type="ORF">Glove_174g181</name>
</gene>
<feature type="region of interest" description="Disordered" evidence="1">
    <location>
        <begin position="141"/>
        <end position="215"/>
    </location>
</feature>
<evidence type="ECO:0000313" key="2">
    <source>
        <dbReference type="EMBL" id="RHZ77670.1"/>
    </source>
</evidence>